<name>A0A7S6WPZ4_9SPIR</name>
<gene>
    <name evidence="1" type="ORF">IFE08_01965</name>
</gene>
<dbReference type="Proteomes" id="UP000593915">
    <property type="component" value="Chromosome"/>
</dbReference>
<dbReference type="GeneID" id="301088827"/>
<accession>A0A7S6WPZ4</accession>
<evidence type="ECO:0000313" key="1">
    <source>
        <dbReference type="EMBL" id="QOW61193.1"/>
    </source>
</evidence>
<sequence length="207" mass="24652">MKYIFYVVFLFIMMECSAMFSGIIFWDDTITDKDLINLDKTDVEKIITANENIIYMISDKNIVCYYHVMKIIALDKSVNIAYLDSKMGKHNNLLFSFVADNIIIFSGINRIQKPPRAALQPYDEKFIKLFDVYFKNEYSGCNYLMFSDASYYPDIFDCIDGIEGTVIYSRKEEYDKLYQYFSERKKIREVDYFVNISNMRIYYRKSL</sequence>
<dbReference type="AlphaFoldDB" id="A0A7S6WPZ4"/>
<dbReference type="EMBL" id="CP061839">
    <property type="protein sequence ID" value="QOW61193.1"/>
    <property type="molecule type" value="Genomic_DNA"/>
</dbReference>
<organism evidence="1 2">
    <name type="scientific">Treponema pedis</name>
    <dbReference type="NCBI Taxonomy" id="409322"/>
    <lineage>
        <taxon>Bacteria</taxon>
        <taxon>Pseudomonadati</taxon>
        <taxon>Spirochaetota</taxon>
        <taxon>Spirochaetia</taxon>
        <taxon>Spirochaetales</taxon>
        <taxon>Treponemataceae</taxon>
        <taxon>Treponema</taxon>
    </lineage>
</organism>
<evidence type="ECO:0000313" key="2">
    <source>
        <dbReference type="Proteomes" id="UP000593915"/>
    </source>
</evidence>
<protein>
    <submittedName>
        <fullName evidence="1">Uncharacterized protein</fullName>
    </submittedName>
</protein>
<proteinExistence type="predicted"/>
<reference evidence="1 2" key="1">
    <citation type="submission" date="2020-09" db="EMBL/GenBank/DDBJ databases">
        <title>Characterization of Treponema spp. from bovine digital dermatitis in Korea.</title>
        <authorList>
            <person name="Espiritu H.M."/>
            <person name="Cho Y.I."/>
            <person name="Mamuad L."/>
        </authorList>
    </citation>
    <scope>NUCLEOTIDE SEQUENCE [LARGE SCALE GENOMIC DNA]</scope>
    <source>
        <strain evidence="1 2">KS1</strain>
    </source>
</reference>
<dbReference type="RefSeq" id="WP_020963883.1">
    <property type="nucleotide sequence ID" value="NZ_CP045670.1"/>
</dbReference>